<gene>
    <name evidence="2" type="ORF">AB0C36_05310</name>
</gene>
<reference evidence="2 3" key="1">
    <citation type="submission" date="2024-06" db="EMBL/GenBank/DDBJ databases">
        <title>The Natural Products Discovery Center: Release of the First 8490 Sequenced Strains for Exploring Actinobacteria Biosynthetic Diversity.</title>
        <authorList>
            <person name="Kalkreuter E."/>
            <person name="Kautsar S.A."/>
            <person name="Yang D."/>
            <person name="Bader C.D."/>
            <person name="Teijaro C.N."/>
            <person name="Fluegel L."/>
            <person name="Davis C.M."/>
            <person name="Simpson J.R."/>
            <person name="Lauterbach L."/>
            <person name="Steele A.D."/>
            <person name="Gui C."/>
            <person name="Meng S."/>
            <person name="Li G."/>
            <person name="Viehrig K."/>
            <person name="Ye F."/>
            <person name="Su P."/>
            <person name="Kiefer A.F."/>
            <person name="Nichols A."/>
            <person name="Cepeda A.J."/>
            <person name="Yan W."/>
            <person name="Fan B."/>
            <person name="Jiang Y."/>
            <person name="Adhikari A."/>
            <person name="Zheng C.-J."/>
            <person name="Schuster L."/>
            <person name="Cowan T.M."/>
            <person name="Smanski M.J."/>
            <person name="Chevrette M.G."/>
            <person name="De Carvalho L.P.S."/>
            <person name="Shen B."/>
        </authorList>
    </citation>
    <scope>NUCLEOTIDE SEQUENCE [LARGE SCALE GENOMIC DNA]</scope>
    <source>
        <strain evidence="2 3">NPDC048946</strain>
    </source>
</reference>
<name>A0ABV3DCI2_9ACTN</name>
<dbReference type="CDD" id="cd02440">
    <property type="entry name" value="AdoMet_MTases"/>
    <property type="match status" value="1"/>
</dbReference>
<evidence type="ECO:0000256" key="1">
    <source>
        <dbReference type="SAM" id="MobiDB-lite"/>
    </source>
</evidence>
<dbReference type="Proteomes" id="UP001551482">
    <property type="component" value="Unassembled WGS sequence"/>
</dbReference>
<dbReference type="GO" id="GO:0008168">
    <property type="term" value="F:methyltransferase activity"/>
    <property type="evidence" value="ECO:0007669"/>
    <property type="project" value="UniProtKB-KW"/>
</dbReference>
<dbReference type="EMBL" id="JBEZFP010000009">
    <property type="protein sequence ID" value="MEU8132907.1"/>
    <property type="molecule type" value="Genomic_DNA"/>
</dbReference>
<keyword evidence="2" id="KW-0808">Transferase</keyword>
<evidence type="ECO:0000313" key="3">
    <source>
        <dbReference type="Proteomes" id="UP001551482"/>
    </source>
</evidence>
<sequence length="288" mass="30721">MSGIEDISDGPEANAVGGPPGGTGGDDWAPTGIDVSKPSIARVYDAVLGGKDNFAVDRVIAQQSQDIVPEIGDVARFNRDLLGRAVRFMAQSGIRQFLDLGSGLPTVQNTHQVAQSVAPDARVVYVDIDPIVLAHGRALLAENHNTTVVTADLRDPKAVLDLPQVREFIDFDQPVGLMLVGVIHHLGDDEDPDGIVRAYLEALPAGSYFLLTHFCASSPDALALEGALLTSLGTGRFRTLEEITAYFDGLELLDPGVVYLPQWRPEEPVAAELTVGQRLMAGGLALKH</sequence>
<dbReference type="InterPro" id="IPR006764">
    <property type="entry name" value="SAM_dep_MeTrfase_SAV2177_type"/>
</dbReference>
<protein>
    <submittedName>
        <fullName evidence="2">SAM-dependent methyltransferase</fullName>
        <ecNumber evidence="2">2.1.1.-</ecNumber>
    </submittedName>
</protein>
<feature type="region of interest" description="Disordered" evidence="1">
    <location>
        <begin position="1"/>
        <end position="32"/>
    </location>
</feature>
<dbReference type="InterPro" id="IPR029063">
    <property type="entry name" value="SAM-dependent_MTases_sf"/>
</dbReference>
<dbReference type="PIRSF" id="PIRSF017393">
    <property type="entry name" value="MTase_SAV2177"/>
    <property type="match status" value="1"/>
</dbReference>
<dbReference type="RefSeq" id="WP_358349519.1">
    <property type="nucleotide sequence ID" value="NZ_JBEZFP010000009.1"/>
</dbReference>
<proteinExistence type="predicted"/>
<dbReference type="Gene3D" id="3.40.50.150">
    <property type="entry name" value="Vaccinia Virus protein VP39"/>
    <property type="match status" value="1"/>
</dbReference>
<dbReference type="EC" id="2.1.1.-" evidence="2"/>
<accession>A0ABV3DCI2</accession>
<comment type="caution">
    <text evidence="2">The sequence shown here is derived from an EMBL/GenBank/DDBJ whole genome shotgun (WGS) entry which is preliminary data.</text>
</comment>
<keyword evidence="2" id="KW-0489">Methyltransferase</keyword>
<dbReference type="SUPFAM" id="SSF53335">
    <property type="entry name" value="S-adenosyl-L-methionine-dependent methyltransferases"/>
    <property type="match status" value="1"/>
</dbReference>
<organism evidence="2 3">
    <name type="scientific">Streptodolium elevatio</name>
    <dbReference type="NCBI Taxonomy" id="3157996"/>
    <lineage>
        <taxon>Bacteria</taxon>
        <taxon>Bacillati</taxon>
        <taxon>Actinomycetota</taxon>
        <taxon>Actinomycetes</taxon>
        <taxon>Kitasatosporales</taxon>
        <taxon>Streptomycetaceae</taxon>
        <taxon>Streptodolium</taxon>
    </lineage>
</organism>
<evidence type="ECO:0000313" key="2">
    <source>
        <dbReference type="EMBL" id="MEU8132907.1"/>
    </source>
</evidence>
<dbReference type="GO" id="GO:0032259">
    <property type="term" value="P:methylation"/>
    <property type="evidence" value="ECO:0007669"/>
    <property type="project" value="UniProtKB-KW"/>
</dbReference>
<dbReference type="Pfam" id="PF04672">
    <property type="entry name" value="Methyltransf_19"/>
    <property type="match status" value="1"/>
</dbReference>
<keyword evidence="3" id="KW-1185">Reference proteome</keyword>